<feature type="domain" description="Major facilitator superfamily (MFS) profile" evidence="7">
    <location>
        <begin position="86"/>
        <end position="574"/>
    </location>
</feature>
<feature type="transmembrane region" description="Helical" evidence="6">
    <location>
        <begin position="84"/>
        <end position="109"/>
    </location>
</feature>
<feature type="region of interest" description="Disordered" evidence="5">
    <location>
        <begin position="1"/>
        <end position="74"/>
    </location>
</feature>
<feature type="transmembrane region" description="Helical" evidence="6">
    <location>
        <begin position="280"/>
        <end position="299"/>
    </location>
</feature>
<feature type="transmembrane region" description="Helical" evidence="6">
    <location>
        <begin position="473"/>
        <end position="495"/>
    </location>
</feature>
<dbReference type="PANTHER" id="PTHR23501:SF198">
    <property type="entry name" value="AZOLE RESISTANCE PROTEIN 1-RELATED"/>
    <property type="match status" value="1"/>
</dbReference>
<proteinExistence type="predicted"/>
<feature type="transmembrane region" description="Helical" evidence="6">
    <location>
        <begin position="305"/>
        <end position="328"/>
    </location>
</feature>
<feature type="transmembrane region" description="Helical" evidence="6">
    <location>
        <begin position="349"/>
        <end position="369"/>
    </location>
</feature>
<feature type="transmembrane region" description="Helical" evidence="6">
    <location>
        <begin position="444"/>
        <end position="461"/>
    </location>
</feature>
<dbReference type="InterPro" id="IPR036259">
    <property type="entry name" value="MFS_trans_sf"/>
</dbReference>
<feature type="transmembrane region" description="Helical" evidence="6">
    <location>
        <begin position="176"/>
        <end position="200"/>
    </location>
</feature>
<evidence type="ECO:0000313" key="9">
    <source>
        <dbReference type="Proteomes" id="UP001444661"/>
    </source>
</evidence>
<comment type="subcellular location">
    <subcellularLocation>
        <location evidence="1">Membrane</location>
        <topology evidence="1">Multi-pass membrane protein</topology>
    </subcellularLocation>
</comment>
<evidence type="ECO:0000256" key="2">
    <source>
        <dbReference type="ARBA" id="ARBA00022692"/>
    </source>
</evidence>
<feature type="transmembrane region" description="Helical" evidence="6">
    <location>
        <begin position="417"/>
        <end position="438"/>
    </location>
</feature>
<dbReference type="PANTHER" id="PTHR23501">
    <property type="entry name" value="MAJOR FACILITATOR SUPERFAMILY"/>
    <property type="match status" value="1"/>
</dbReference>
<dbReference type="CDD" id="cd17502">
    <property type="entry name" value="MFS_Azr1_MDR_like"/>
    <property type="match status" value="1"/>
</dbReference>
<evidence type="ECO:0000256" key="3">
    <source>
        <dbReference type="ARBA" id="ARBA00022989"/>
    </source>
</evidence>
<keyword evidence="9" id="KW-1185">Reference proteome</keyword>
<name>A0ABR1RPF5_9PEZI</name>
<dbReference type="Gene3D" id="1.20.1720.10">
    <property type="entry name" value="Multidrug resistance protein D"/>
    <property type="match status" value="1"/>
</dbReference>
<protein>
    <submittedName>
        <fullName evidence="8">MFS general substrate transporter</fullName>
    </submittedName>
</protein>
<dbReference type="PROSITE" id="PS50850">
    <property type="entry name" value="MFS"/>
    <property type="match status" value="1"/>
</dbReference>
<dbReference type="InterPro" id="IPR011701">
    <property type="entry name" value="MFS"/>
</dbReference>
<evidence type="ECO:0000313" key="8">
    <source>
        <dbReference type="EMBL" id="KAK8016737.1"/>
    </source>
</evidence>
<comment type="caution">
    <text evidence="8">The sequence shown here is derived from an EMBL/GenBank/DDBJ whole genome shotgun (WGS) entry which is preliminary data.</text>
</comment>
<keyword evidence="2 6" id="KW-0812">Transmembrane</keyword>
<dbReference type="EMBL" id="JAQQWK010000014">
    <property type="protein sequence ID" value="KAK8016737.1"/>
    <property type="molecule type" value="Genomic_DNA"/>
</dbReference>
<reference evidence="8 9" key="1">
    <citation type="submission" date="2023-01" db="EMBL/GenBank/DDBJ databases">
        <title>Analysis of 21 Apiospora genomes using comparative genomics revels a genus with tremendous synthesis potential of carbohydrate active enzymes and secondary metabolites.</title>
        <authorList>
            <person name="Sorensen T."/>
        </authorList>
    </citation>
    <scope>NUCLEOTIDE SEQUENCE [LARGE SCALE GENOMIC DNA]</scope>
    <source>
        <strain evidence="8 9">CBS 33761</strain>
    </source>
</reference>
<feature type="transmembrane region" description="Helical" evidence="6">
    <location>
        <begin position="150"/>
        <end position="170"/>
    </location>
</feature>
<dbReference type="Pfam" id="PF07690">
    <property type="entry name" value="MFS_1"/>
    <property type="match status" value="1"/>
</dbReference>
<sequence>MLDAEANAMHFASAVSSPSPPSTSSTISAPARNTSETEPRPVARNKEAVTERNLPDSHNANKETSETQEDSIDPENEVKGAKLLVIHLAICLCTFLVGLDFSLIATAIPVITSEFNSVKDVGWYGAAFQLALCSTQPLAGKTYVLWSKKLCYLVWLGVFEVGSLVCALAPTSTALIVGRAVAGLGASGVFAGGFALLTTIIPLHKRAIYTGTMASVFSISSIVGPPLGGAFTEHVTWRWCFYINLPIGGFAAALFFLLVHLRAAETEQVPLKSKFKGLDGLGFSLFAGSIIMLLLALQWGGVEHAWRSSVVIGLFVGSGITMVLFVLWQLHMQDDALIPPRLFTAHRNVALLCAGSFFINGPFQIIIYWLPIWFQAVLGASPVNSGTYYLPTVISDVLASFVGSGIVMQLGWWNPFLMLSEALVCIGGGLLSTIYPGISDGHWIGYQIFGGVGYALSTNLAHLGMQASLPKELVPLGASNLLTVISTSCAIFLAIGQSLFQQRLIVNLSSVVEPDVVNKVISAGATNLGSVVEPSELASVIREYSNSITDVFYIPAASPAIAFFLVSGCAWISIKKKTTGETEQVERKSGIESGVKSNQNLDV</sequence>
<feature type="compositionally biased region" description="Low complexity" evidence="5">
    <location>
        <begin position="12"/>
        <end position="31"/>
    </location>
</feature>
<organism evidence="8 9">
    <name type="scientific">Apiospora rasikravindrae</name>
    <dbReference type="NCBI Taxonomy" id="990691"/>
    <lineage>
        <taxon>Eukaryota</taxon>
        <taxon>Fungi</taxon>
        <taxon>Dikarya</taxon>
        <taxon>Ascomycota</taxon>
        <taxon>Pezizomycotina</taxon>
        <taxon>Sordariomycetes</taxon>
        <taxon>Xylariomycetidae</taxon>
        <taxon>Amphisphaeriales</taxon>
        <taxon>Apiosporaceae</taxon>
        <taxon>Apiospora</taxon>
    </lineage>
</organism>
<feature type="transmembrane region" description="Helical" evidence="6">
    <location>
        <begin position="121"/>
        <end position="138"/>
    </location>
</feature>
<evidence type="ECO:0000256" key="6">
    <source>
        <dbReference type="SAM" id="Phobius"/>
    </source>
</evidence>
<evidence type="ECO:0000259" key="7">
    <source>
        <dbReference type="PROSITE" id="PS50850"/>
    </source>
</evidence>
<dbReference type="Gene3D" id="1.20.1250.20">
    <property type="entry name" value="MFS general substrate transporter like domains"/>
    <property type="match status" value="1"/>
</dbReference>
<dbReference type="SUPFAM" id="SSF103473">
    <property type="entry name" value="MFS general substrate transporter"/>
    <property type="match status" value="2"/>
</dbReference>
<gene>
    <name evidence="8" type="ORF">PG993_014926</name>
</gene>
<evidence type="ECO:0000256" key="1">
    <source>
        <dbReference type="ARBA" id="ARBA00004141"/>
    </source>
</evidence>
<feature type="transmembrane region" description="Helical" evidence="6">
    <location>
        <begin position="207"/>
        <end position="227"/>
    </location>
</feature>
<accession>A0ABR1RPF5</accession>
<feature type="transmembrane region" description="Helical" evidence="6">
    <location>
        <begin position="239"/>
        <end position="259"/>
    </location>
</feature>
<feature type="compositionally biased region" description="Basic and acidic residues" evidence="5">
    <location>
        <begin position="35"/>
        <end position="65"/>
    </location>
</feature>
<keyword evidence="3 6" id="KW-1133">Transmembrane helix</keyword>
<dbReference type="Proteomes" id="UP001444661">
    <property type="component" value="Unassembled WGS sequence"/>
</dbReference>
<feature type="transmembrane region" description="Helical" evidence="6">
    <location>
        <begin position="389"/>
        <end position="410"/>
    </location>
</feature>
<feature type="transmembrane region" description="Helical" evidence="6">
    <location>
        <begin position="552"/>
        <end position="574"/>
    </location>
</feature>
<evidence type="ECO:0000256" key="4">
    <source>
        <dbReference type="ARBA" id="ARBA00023136"/>
    </source>
</evidence>
<dbReference type="InterPro" id="IPR020846">
    <property type="entry name" value="MFS_dom"/>
</dbReference>
<keyword evidence="4 6" id="KW-0472">Membrane</keyword>
<evidence type="ECO:0000256" key="5">
    <source>
        <dbReference type="SAM" id="MobiDB-lite"/>
    </source>
</evidence>